<dbReference type="EMBL" id="GGEC01074926">
    <property type="protein sequence ID" value="MBX55410.1"/>
    <property type="molecule type" value="Transcribed_RNA"/>
</dbReference>
<dbReference type="AlphaFoldDB" id="A0A2P2PKY2"/>
<name>A0A2P2PKY2_RHIMU</name>
<sequence length="35" mass="4002">MFSSQLDLRAFIGFLGLGQTSYLDCFPQSFFLFGF</sequence>
<reference evidence="1" key="1">
    <citation type="submission" date="2018-02" db="EMBL/GenBank/DDBJ databases">
        <title>Rhizophora mucronata_Transcriptome.</title>
        <authorList>
            <person name="Meera S.P."/>
            <person name="Sreeshan A."/>
            <person name="Augustine A."/>
        </authorList>
    </citation>
    <scope>NUCLEOTIDE SEQUENCE</scope>
    <source>
        <tissue evidence="1">Leaf</tissue>
    </source>
</reference>
<protein>
    <submittedName>
        <fullName evidence="1">Uncharacterized protein</fullName>
    </submittedName>
</protein>
<accession>A0A2P2PKY2</accession>
<organism evidence="1">
    <name type="scientific">Rhizophora mucronata</name>
    <name type="common">Asiatic mangrove</name>
    <dbReference type="NCBI Taxonomy" id="61149"/>
    <lineage>
        <taxon>Eukaryota</taxon>
        <taxon>Viridiplantae</taxon>
        <taxon>Streptophyta</taxon>
        <taxon>Embryophyta</taxon>
        <taxon>Tracheophyta</taxon>
        <taxon>Spermatophyta</taxon>
        <taxon>Magnoliopsida</taxon>
        <taxon>eudicotyledons</taxon>
        <taxon>Gunneridae</taxon>
        <taxon>Pentapetalae</taxon>
        <taxon>rosids</taxon>
        <taxon>fabids</taxon>
        <taxon>Malpighiales</taxon>
        <taxon>Rhizophoraceae</taxon>
        <taxon>Rhizophora</taxon>
    </lineage>
</organism>
<evidence type="ECO:0000313" key="1">
    <source>
        <dbReference type="EMBL" id="MBX55410.1"/>
    </source>
</evidence>
<proteinExistence type="predicted"/>